<evidence type="ECO:0000313" key="2">
    <source>
        <dbReference type="Proteomes" id="UP000485058"/>
    </source>
</evidence>
<organism evidence="1 2">
    <name type="scientific">Haematococcus lacustris</name>
    <name type="common">Green alga</name>
    <name type="synonym">Haematococcus pluvialis</name>
    <dbReference type="NCBI Taxonomy" id="44745"/>
    <lineage>
        <taxon>Eukaryota</taxon>
        <taxon>Viridiplantae</taxon>
        <taxon>Chlorophyta</taxon>
        <taxon>core chlorophytes</taxon>
        <taxon>Chlorophyceae</taxon>
        <taxon>CS clade</taxon>
        <taxon>Chlamydomonadales</taxon>
        <taxon>Haematococcaceae</taxon>
        <taxon>Haematococcus</taxon>
    </lineage>
</organism>
<keyword evidence="2" id="KW-1185">Reference proteome</keyword>
<feature type="non-terminal residue" evidence="1">
    <location>
        <position position="81"/>
    </location>
</feature>
<dbReference type="Proteomes" id="UP000485058">
    <property type="component" value="Unassembled WGS sequence"/>
</dbReference>
<evidence type="ECO:0000313" key="1">
    <source>
        <dbReference type="EMBL" id="GFH12154.1"/>
    </source>
</evidence>
<dbReference type="EMBL" id="BLLF01000473">
    <property type="protein sequence ID" value="GFH12154.1"/>
    <property type="molecule type" value="Genomic_DNA"/>
</dbReference>
<dbReference type="AlphaFoldDB" id="A0A699YZH0"/>
<name>A0A699YZH0_HAELA</name>
<reference evidence="1 2" key="1">
    <citation type="submission" date="2020-02" db="EMBL/GenBank/DDBJ databases">
        <title>Draft genome sequence of Haematococcus lacustris strain NIES-144.</title>
        <authorList>
            <person name="Morimoto D."/>
            <person name="Nakagawa S."/>
            <person name="Yoshida T."/>
            <person name="Sawayama S."/>
        </authorList>
    </citation>
    <scope>NUCLEOTIDE SEQUENCE [LARGE SCALE GENOMIC DNA]</scope>
    <source>
        <strain evidence="1 2">NIES-144</strain>
    </source>
</reference>
<proteinExistence type="predicted"/>
<protein>
    <submittedName>
        <fullName evidence="1">Acetamidase</fullName>
    </submittedName>
</protein>
<sequence>MQCLGPKPTSEQVLRVNASTVAVQSGETFTIEMSSHHNGDMYDWIIKGDPGLEDIFRFDNKTQTISMRGRTGRADGKHVMT</sequence>
<accession>A0A699YZH0</accession>
<gene>
    <name evidence="1" type="ORF">HaLaN_07790</name>
</gene>
<comment type="caution">
    <text evidence="1">The sequence shown here is derived from an EMBL/GenBank/DDBJ whole genome shotgun (WGS) entry which is preliminary data.</text>
</comment>